<keyword evidence="3" id="KW-0732">Signal</keyword>
<feature type="signal peptide" evidence="3">
    <location>
        <begin position="1"/>
        <end position="19"/>
    </location>
</feature>
<dbReference type="SMART" id="SM00672">
    <property type="entry name" value="CAP10"/>
    <property type="match status" value="1"/>
</dbReference>
<name>C1BQA9_CALRO</name>
<evidence type="ECO:0000313" key="5">
    <source>
        <dbReference type="EMBL" id="ACO11212.1"/>
    </source>
</evidence>
<gene>
    <name evidence="5" type="primary">KDEL2</name>
</gene>
<dbReference type="Gene3D" id="2.60.40.10">
    <property type="entry name" value="Immunoglobulins"/>
    <property type="match status" value="1"/>
</dbReference>
<organism evidence="5">
    <name type="scientific">Caligus rogercresseyi</name>
    <name type="common">Sea louse</name>
    <dbReference type="NCBI Taxonomy" id="217165"/>
    <lineage>
        <taxon>Eukaryota</taxon>
        <taxon>Metazoa</taxon>
        <taxon>Ecdysozoa</taxon>
        <taxon>Arthropoda</taxon>
        <taxon>Crustacea</taxon>
        <taxon>Multicrustacea</taxon>
        <taxon>Hexanauplia</taxon>
        <taxon>Copepoda</taxon>
        <taxon>Siphonostomatoida</taxon>
        <taxon>Caligidae</taxon>
        <taxon>Caligus</taxon>
    </lineage>
</organism>
<feature type="chain" id="PRO_5002907536" evidence="3">
    <location>
        <begin position="20"/>
        <end position="352"/>
    </location>
</feature>
<evidence type="ECO:0000259" key="4">
    <source>
        <dbReference type="SMART" id="SM00672"/>
    </source>
</evidence>
<comment type="function">
    <text evidence="2">Protein O-glucosyltransferase. Catalyzes the reaction that attaches glucose through an O-glycosidic linkage to a conserved serine residue found in the consensus sequence C-X-S-X-[PA]-C in epidermal growth factor-like repeats. Regulates Notch signaling by glucosylating Notch in the ER, glucosylation is required for the correct folding and cleavage of Notch.</text>
</comment>
<dbReference type="PANTHER" id="PTHR12203">
    <property type="entry name" value="KDEL LYS-ASP-GLU-LEU CONTAINING - RELATED"/>
    <property type="match status" value="1"/>
</dbReference>
<dbReference type="EMBL" id="BT076788">
    <property type="protein sequence ID" value="ACO11212.1"/>
    <property type="molecule type" value="mRNA"/>
</dbReference>
<dbReference type="Pfam" id="PF05686">
    <property type="entry name" value="Glyco_transf_90"/>
    <property type="match status" value="1"/>
</dbReference>
<dbReference type="InterPro" id="IPR006598">
    <property type="entry name" value="CAP10"/>
</dbReference>
<accession>C1BQA9</accession>
<dbReference type="InterPro" id="IPR013783">
    <property type="entry name" value="Ig-like_fold"/>
</dbReference>
<feature type="domain" description="Glycosyl transferase CAP10" evidence="4">
    <location>
        <begin position="217"/>
        <end position="352"/>
    </location>
</feature>
<dbReference type="AlphaFoldDB" id="C1BQA9"/>
<dbReference type="InterPro" id="IPR051091">
    <property type="entry name" value="O-Glucosyltr/Glycosyltrsf_90"/>
</dbReference>
<evidence type="ECO:0000256" key="3">
    <source>
        <dbReference type="SAM" id="SignalP"/>
    </source>
</evidence>
<comment type="subcellular location">
    <subcellularLocation>
        <location evidence="1">Endoplasmic reticulum lumen</location>
    </subcellularLocation>
</comment>
<dbReference type="GO" id="GO:0005788">
    <property type="term" value="C:endoplasmic reticulum lumen"/>
    <property type="evidence" value="ECO:0007669"/>
    <property type="project" value="UniProtKB-SubCell"/>
</dbReference>
<protein>
    <submittedName>
        <fullName evidence="5">KDEL motif-containing protein 2</fullName>
    </submittedName>
</protein>
<dbReference type="GO" id="GO:0046527">
    <property type="term" value="F:glucosyltransferase activity"/>
    <property type="evidence" value="ECO:0007669"/>
    <property type="project" value="TreeGrafter"/>
</dbReference>
<evidence type="ECO:0000256" key="1">
    <source>
        <dbReference type="ARBA" id="ARBA00004319"/>
    </source>
</evidence>
<reference evidence="5" key="1">
    <citation type="submission" date="2009-03" db="EMBL/GenBank/DDBJ databases">
        <title>Caligus rogercresseyi ESTs and full-length cDNAs.</title>
        <authorList>
            <person name="Yasuike M."/>
            <person name="von Schalburg K."/>
            <person name="Cooper G."/>
            <person name="Leong J."/>
            <person name="Jones S.R.M."/>
            <person name="Koop B.F."/>
        </authorList>
    </citation>
    <scope>NUCLEOTIDE SEQUENCE</scope>
    <source>
        <tissue evidence="5">Whole tissue</tissue>
    </source>
</reference>
<evidence type="ECO:0000256" key="2">
    <source>
        <dbReference type="ARBA" id="ARBA00045690"/>
    </source>
</evidence>
<proteinExistence type="evidence at transcript level"/>
<sequence length="352" mass="40547">MSLLCLLGLLICTLEFGNSSQLDEQLSGPGLSPQRHRLPCQYFHVHGVPTAQKISVRIQAQRDKGPFTVPTKVFRSTKDSLLVQYKPPSFSDSLTISVTSDGKDVSGSPIFINEEIVSSSCNCPEKKVDFEDWLRDSCRNDLDPQIVRDFQFFEGGPQWNISQFLGILRRRFSNPRSQSYCHYVIKDNELYRECFGEYVGFNMFVDGILHYLTRIMNLPDVEFIINLGDWPLVHKVVSPGVPIISWCKTQETSDILWPTYDITQASLECMGRQEVDVFSVREKSAGVPWEEKVEKGFWRDRDSNLDRLKLVQISKENPQILDAGITRYFFFRDREKDLGSKNSTSFFDFYKV</sequence>
<dbReference type="PANTHER" id="PTHR12203:SF122">
    <property type="entry name" value="GLYCOSYL TRANSFERASE CAP10 DOMAIN-CONTAINING PROTEIN"/>
    <property type="match status" value="1"/>
</dbReference>